<dbReference type="PROSITE" id="PS00166">
    <property type="entry name" value="ENOYL_COA_HYDRATASE"/>
    <property type="match status" value="1"/>
</dbReference>
<dbReference type="SUPFAM" id="SSF52096">
    <property type="entry name" value="ClpP/crotonase"/>
    <property type="match status" value="1"/>
</dbReference>
<evidence type="ECO:0000313" key="5">
    <source>
        <dbReference type="Proteomes" id="UP001217500"/>
    </source>
</evidence>
<dbReference type="AlphaFoldDB" id="A0AAE9XS37"/>
<dbReference type="InterPro" id="IPR014748">
    <property type="entry name" value="Enoyl-CoA_hydra_C"/>
</dbReference>
<dbReference type="InterPro" id="IPR018376">
    <property type="entry name" value="Enoyl-CoA_hyd/isom_CS"/>
</dbReference>
<evidence type="ECO:0000256" key="1">
    <source>
        <dbReference type="ARBA" id="ARBA00005254"/>
    </source>
</evidence>
<dbReference type="CDD" id="cd06558">
    <property type="entry name" value="crotonase-like"/>
    <property type="match status" value="1"/>
</dbReference>
<dbReference type="PANTHER" id="PTHR43459:SF1">
    <property type="entry name" value="EG:BACN32G11.4 PROTEIN"/>
    <property type="match status" value="1"/>
</dbReference>
<keyword evidence="5" id="KW-1185">Reference proteome</keyword>
<reference evidence="4" key="1">
    <citation type="submission" date="2023-01" db="EMBL/GenBank/DDBJ databases">
        <title>The genome sequence of Kordiimonadaceae bacterium 6D33.</title>
        <authorList>
            <person name="Liu Y."/>
        </authorList>
    </citation>
    <scope>NUCLEOTIDE SEQUENCE</scope>
    <source>
        <strain evidence="4">6D33</strain>
    </source>
</reference>
<dbReference type="Gene3D" id="3.90.226.10">
    <property type="entry name" value="2-enoyl-CoA Hydratase, Chain A, domain 1"/>
    <property type="match status" value="1"/>
</dbReference>
<feature type="transmembrane region" description="Helical" evidence="3">
    <location>
        <begin position="131"/>
        <end position="155"/>
    </location>
</feature>
<organism evidence="4 5">
    <name type="scientific">Gimibacter soli</name>
    <dbReference type="NCBI Taxonomy" id="3024400"/>
    <lineage>
        <taxon>Bacteria</taxon>
        <taxon>Pseudomonadati</taxon>
        <taxon>Pseudomonadota</taxon>
        <taxon>Alphaproteobacteria</taxon>
        <taxon>Kordiimonadales</taxon>
        <taxon>Temperatibacteraceae</taxon>
        <taxon>Gimibacter</taxon>
    </lineage>
</organism>
<evidence type="ECO:0000313" key="4">
    <source>
        <dbReference type="EMBL" id="WCL52970.1"/>
    </source>
</evidence>
<keyword evidence="3" id="KW-1133">Transmembrane helix</keyword>
<dbReference type="PANTHER" id="PTHR43459">
    <property type="entry name" value="ENOYL-COA HYDRATASE"/>
    <property type="match status" value="1"/>
</dbReference>
<keyword evidence="3" id="KW-0812">Transmembrane</keyword>
<dbReference type="GO" id="GO:0003824">
    <property type="term" value="F:catalytic activity"/>
    <property type="evidence" value="ECO:0007669"/>
    <property type="project" value="InterPro"/>
</dbReference>
<feature type="transmembrane region" description="Helical" evidence="3">
    <location>
        <begin position="95"/>
        <end position="119"/>
    </location>
</feature>
<dbReference type="Gene3D" id="1.10.12.10">
    <property type="entry name" value="Lyase 2-enoyl-coa Hydratase, Chain A, domain 2"/>
    <property type="match status" value="1"/>
</dbReference>
<evidence type="ECO:0000256" key="3">
    <source>
        <dbReference type="SAM" id="Phobius"/>
    </source>
</evidence>
<proteinExistence type="inferred from homology"/>
<dbReference type="EMBL" id="CP116805">
    <property type="protein sequence ID" value="WCL52970.1"/>
    <property type="molecule type" value="Genomic_DNA"/>
</dbReference>
<dbReference type="Proteomes" id="UP001217500">
    <property type="component" value="Chromosome"/>
</dbReference>
<dbReference type="KEGG" id="gso:PH603_10510"/>
<dbReference type="Pfam" id="PF00378">
    <property type="entry name" value="ECH_1"/>
    <property type="match status" value="1"/>
</dbReference>
<dbReference type="RefSeq" id="WP_289502482.1">
    <property type="nucleotide sequence ID" value="NZ_CP116805.1"/>
</dbReference>
<dbReference type="InterPro" id="IPR029045">
    <property type="entry name" value="ClpP/crotonase-like_dom_sf"/>
</dbReference>
<keyword evidence="3" id="KW-0472">Membrane</keyword>
<accession>A0AAE9XS37</accession>
<comment type="similarity">
    <text evidence="1 2">Belongs to the enoyl-CoA hydratase/isomerase family.</text>
</comment>
<gene>
    <name evidence="4" type="ORF">PH603_10510</name>
</gene>
<evidence type="ECO:0000256" key="2">
    <source>
        <dbReference type="RuleBase" id="RU003707"/>
    </source>
</evidence>
<protein>
    <submittedName>
        <fullName evidence="4">Enoyl-CoA hydratase-related protein</fullName>
    </submittedName>
</protein>
<name>A0AAE9XS37_9PROT</name>
<dbReference type="InterPro" id="IPR001753">
    <property type="entry name" value="Enoyl-CoA_hydra/iso"/>
</dbReference>
<sequence>MSDKYEAITLTIEDGLAVLTLNQPDRLNALSKAIKSEVTHALRALGRPGGRARALLITGSGRGFCSGANLAEGMGGDGDSGANLMDTYHPMLLELASLPIPVISAVNGVAAGAGMSLALSADIVLASKSAYFLLAFVNIGLVPDAGVTFLLPRLIGKARATAQMMLGEKIPAETAKDWGMIYDVVEDDDLMPAALALGKRLANGPTKALSGIRQLMAASLNGTYVEQLQREAETQRQCSRTADFIEGVSAFMQKRPTKFEGR</sequence>